<dbReference type="EMBL" id="JAUOPG010000017">
    <property type="protein sequence ID" value="MDO6455387.1"/>
    <property type="molecule type" value="Genomic_DNA"/>
</dbReference>
<dbReference type="AlphaFoldDB" id="A0AAW7XM98"/>
<name>A0AAW7XM98_9GAMM</name>
<protein>
    <submittedName>
        <fullName evidence="2">DUF2058 domain-containing protein</fullName>
    </submittedName>
</protein>
<feature type="compositionally biased region" description="Polar residues" evidence="1">
    <location>
        <begin position="33"/>
        <end position="43"/>
    </location>
</feature>
<comment type="caution">
    <text evidence="2">The sequence shown here is derived from an EMBL/GenBank/DDBJ whole genome shotgun (WGS) entry which is preliminary data.</text>
</comment>
<feature type="region of interest" description="Disordered" evidence="1">
    <location>
        <begin position="19"/>
        <end position="43"/>
    </location>
</feature>
<sequence>MAISLQDQLLKAGLASKKQANKVKAEKRKSKKQTSIPETPALTQAELQAAREAKKLRDQQLNLDREAERAKKAAEAEATQIIQQFEIKRNPDAEIRYNYTYGSKIKSIYVTQEQQTMLSKGTLALAVPEEDNVFIIPPDAAEKIAARKPEWIIQAKKEEVDEDDPYAAYQIPDDLMW</sequence>
<feature type="compositionally biased region" description="Basic residues" evidence="1">
    <location>
        <begin position="19"/>
        <end position="32"/>
    </location>
</feature>
<gene>
    <name evidence="2" type="ORF">Q4490_17635</name>
</gene>
<organism evidence="2 3">
    <name type="scientific">Neptunomonas phycophila</name>
    <dbReference type="NCBI Taxonomy" id="1572645"/>
    <lineage>
        <taxon>Bacteria</taxon>
        <taxon>Pseudomonadati</taxon>
        <taxon>Pseudomonadota</taxon>
        <taxon>Gammaproteobacteria</taxon>
        <taxon>Oceanospirillales</taxon>
        <taxon>Oceanospirillaceae</taxon>
        <taxon>Neptunomonas</taxon>
    </lineage>
</organism>
<evidence type="ECO:0000256" key="1">
    <source>
        <dbReference type="SAM" id="MobiDB-lite"/>
    </source>
</evidence>
<dbReference type="Proteomes" id="UP001169862">
    <property type="component" value="Unassembled WGS sequence"/>
</dbReference>
<dbReference type="Pfam" id="PF09831">
    <property type="entry name" value="DUF2058"/>
    <property type="match status" value="1"/>
</dbReference>
<evidence type="ECO:0000313" key="2">
    <source>
        <dbReference type="EMBL" id="MDO6455387.1"/>
    </source>
</evidence>
<reference evidence="2" key="1">
    <citation type="submission" date="2023-07" db="EMBL/GenBank/DDBJ databases">
        <title>Genome content predicts the carbon catabolic preferences of heterotrophic bacteria.</title>
        <authorList>
            <person name="Gralka M."/>
        </authorList>
    </citation>
    <scope>NUCLEOTIDE SEQUENCE</scope>
    <source>
        <strain evidence="2">I2M16</strain>
    </source>
</reference>
<proteinExistence type="predicted"/>
<dbReference type="RefSeq" id="WP_303552476.1">
    <property type="nucleotide sequence ID" value="NZ_JAUOPG010000017.1"/>
</dbReference>
<dbReference type="InterPro" id="IPR018636">
    <property type="entry name" value="DUF2058"/>
</dbReference>
<accession>A0AAW7XM98</accession>
<evidence type="ECO:0000313" key="3">
    <source>
        <dbReference type="Proteomes" id="UP001169862"/>
    </source>
</evidence>